<evidence type="ECO:0000256" key="10">
    <source>
        <dbReference type="SAM" id="MobiDB-lite"/>
    </source>
</evidence>
<organism evidence="11 12">
    <name type="scientific">Tulasnella calospora MUT 4182</name>
    <dbReference type="NCBI Taxonomy" id="1051891"/>
    <lineage>
        <taxon>Eukaryota</taxon>
        <taxon>Fungi</taxon>
        <taxon>Dikarya</taxon>
        <taxon>Basidiomycota</taxon>
        <taxon>Agaricomycotina</taxon>
        <taxon>Agaricomycetes</taxon>
        <taxon>Cantharellales</taxon>
        <taxon>Tulasnellaceae</taxon>
        <taxon>Tulasnella</taxon>
    </lineage>
</organism>
<dbReference type="PANTHER" id="PTHR31586">
    <property type="entry name" value="CYTOCHROME C OXIDASE PROTEIN 20"/>
    <property type="match status" value="1"/>
</dbReference>
<keyword evidence="7 9" id="KW-0496">Mitochondrion</keyword>
<name>A0A0C3K466_9AGAM</name>
<evidence type="ECO:0000313" key="12">
    <source>
        <dbReference type="Proteomes" id="UP000054248"/>
    </source>
</evidence>
<dbReference type="HOGENOM" id="CLU_101495_2_0_1"/>
<evidence type="ECO:0000313" key="11">
    <source>
        <dbReference type="EMBL" id="KIO16233.1"/>
    </source>
</evidence>
<feature type="region of interest" description="Disordered" evidence="10">
    <location>
        <begin position="1"/>
        <end position="37"/>
    </location>
</feature>
<reference evidence="12" key="2">
    <citation type="submission" date="2015-01" db="EMBL/GenBank/DDBJ databases">
        <title>Evolutionary Origins and Diversification of the Mycorrhizal Mutualists.</title>
        <authorList>
            <consortium name="DOE Joint Genome Institute"/>
            <consortium name="Mycorrhizal Genomics Consortium"/>
            <person name="Kohler A."/>
            <person name="Kuo A."/>
            <person name="Nagy L.G."/>
            <person name="Floudas D."/>
            <person name="Copeland A."/>
            <person name="Barry K.W."/>
            <person name="Cichocki N."/>
            <person name="Veneault-Fourrey C."/>
            <person name="LaButti K."/>
            <person name="Lindquist E.A."/>
            <person name="Lipzen A."/>
            <person name="Lundell T."/>
            <person name="Morin E."/>
            <person name="Murat C."/>
            <person name="Riley R."/>
            <person name="Ohm R."/>
            <person name="Sun H."/>
            <person name="Tunlid A."/>
            <person name="Henrissat B."/>
            <person name="Grigoriev I.V."/>
            <person name="Hibbett D.S."/>
            <person name="Martin F."/>
        </authorList>
    </citation>
    <scope>NUCLEOTIDE SEQUENCE [LARGE SCALE GENOMIC DNA]</scope>
    <source>
        <strain evidence="12">MUT 4182</strain>
    </source>
</reference>
<reference evidence="11 12" key="1">
    <citation type="submission" date="2014-04" db="EMBL/GenBank/DDBJ databases">
        <authorList>
            <consortium name="DOE Joint Genome Institute"/>
            <person name="Kuo A."/>
            <person name="Girlanda M."/>
            <person name="Perotto S."/>
            <person name="Kohler A."/>
            <person name="Nagy L.G."/>
            <person name="Floudas D."/>
            <person name="Copeland A."/>
            <person name="Barry K.W."/>
            <person name="Cichocki N."/>
            <person name="Veneault-Fourrey C."/>
            <person name="LaButti K."/>
            <person name="Lindquist E.A."/>
            <person name="Lipzen A."/>
            <person name="Lundell T."/>
            <person name="Morin E."/>
            <person name="Murat C."/>
            <person name="Sun H."/>
            <person name="Tunlid A."/>
            <person name="Henrissat B."/>
            <person name="Grigoriev I.V."/>
            <person name="Hibbett D.S."/>
            <person name="Martin F."/>
            <person name="Nordberg H.P."/>
            <person name="Cantor M.N."/>
            <person name="Hua S.X."/>
        </authorList>
    </citation>
    <scope>NUCLEOTIDE SEQUENCE [LARGE SCALE GENOMIC DNA]</scope>
    <source>
        <strain evidence="11 12">MUT 4182</strain>
    </source>
</reference>
<dbReference type="AlphaFoldDB" id="A0A0C3K466"/>
<dbReference type="PIRSF" id="PIRSF007871">
    <property type="entry name" value="Cox20"/>
    <property type="match status" value="1"/>
</dbReference>
<evidence type="ECO:0000256" key="6">
    <source>
        <dbReference type="ARBA" id="ARBA00022989"/>
    </source>
</evidence>
<evidence type="ECO:0000256" key="3">
    <source>
        <dbReference type="ARBA" id="ARBA00017689"/>
    </source>
</evidence>
<evidence type="ECO:0000256" key="1">
    <source>
        <dbReference type="ARBA" id="ARBA00004273"/>
    </source>
</evidence>
<evidence type="ECO:0000256" key="7">
    <source>
        <dbReference type="ARBA" id="ARBA00023128"/>
    </source>
</evidence>
<evidence type="ECO:0000256" key="5">
    <source>
        <dbReference type="ARBA" id="ARBA00022792"/>
    </source>
</evidence>
<proteinExistence type="inferred from homology"/>
<keyword evidence="5 9" id="KW-0999">Mitochondrion inner membrane</keyword>
<dbReference type="Proteomes" id="UP000054248">
    <property type="component" value="Unassembled WGS sequence"/>
</dbReference>
<evidence type="ECO:0000256" key="4">
    <source>
        <dbReference type="ARBA" id="ARBA00022692"/>
    </source>
</evidence>
<evidence type="ECO:0000256" key="8">
    <source>
        <dbReference type="ARBA" id="ARBA00023136"/>
    </source>
</evidence>
<keyword evidence="4" id="KW-0812">Transmembrane</keyword>
<feature type="compositionally biased region" description="Polar residues" evidence="10">
    <location>
        <begin position="26"/>
        <end position="37"/>
    </location>
</feature>
<dbReference type="PANTHER" id="PTHR31586:SF1">
    <property type="entry name" value="CYTOCHROME C OXIDASE ASSEMBLY PROTEIN COX20, MITOCHONDRIAL"/>
    <property type="match status" value="1"/>
</dbReference>
<comment type="subcellular location">
    <subcellularLocation>
        <location evidence="1 9">Mitochondrion inner membrane</location>
    </subcellularLocation>
</comment>
<keyword evidence="12" id="KW-1185">Reference proteome</keyword>
<keyword evidence="6" id="KW-1133">Transmembrane helix</keyword>
<dbReference type="InterPro" id="IPR022533">
    <property type="entry name" value="Cox20"/>
</dbReference>
<dbReference type="OrthoDB" id="14603at2759"/>
<dbReference type="EMBL" id="KN823624">
    <property type="protein sequence ID" value="KIO16233.1"/>
    <property type="molecule type" value="Genomic_DNA"/>
</dbReference>
<evidence type="ECO:0000256" key="9">
    <source>
        <dbReference type="PIRNR" id="PIRNR007871"/>
    </source>
</evidence>
<accession>A0A0C3K466</accession>
<dbReference type="Pfam" id="PF12597">
    <property type="entry name" value="Cox20"/>
    <property type="match status" value="1"/>
</dbReference>
<gene>
    <name evidence="11" type="ORF">M407DRAFT_34114</name>
</gene>
<dbReference type="GO" id="GO:0005743">
    <property type="term" value="C:mitochondrial inner membrane"/>
    <property type="evidence" value="ECO:0007669"/>
    <property type="project" value="UniProtKB-SubCell"/>
</dbReference>
<protein>
    <recommendedName>
        <fullName evidence="3 9">Cytochrome c oxidase assembly protein COX20, mitochondrial</fullName>
    </recommendedName>
</protein>
<sequence>MSSSPAPSPDSLLDNLAKTAEDASGKPNSSIPSNPSLQDYSKALKQVSVVDDFKRLPEIPCARNSLMYGIASGAGIGALRYLNAGPKAAANWAMGAFVFISCTSWAVCRRERGQELEVMQTMQRQYPERHARAAKEKALARQAELEGASTSSSTSQ</sequence>
<comment type="similarity">
    <text evidence="2 9">Belongs to the COX20 family.</text>
</comment>
<dbReference type="GO" id="GO:0033617">
    <property type="term" value="P:mitochondrial respiratory chain complex IV assembly"/>
    <property type="evidence" value="ECO:0007669"/>
    <property type="project" value="InterPro"/>
</dbReference>
<evidence type="ECO:0000256" key="2">
    <source>
        <dbReference type="ARBA" id="ARBA00009575"/>
    </source>
</evidence>
<feature type="compositionally biased region" description="Low complexity" evidence="10">
    <location>
        <begin position="1"/>
        <end position="14"/>
    </location>
</feature>
<comment type="function">
    <text evidence="9">Involved in the assembly of the cytochrome c oxidase complex.</text>
</comment>
<keyword evidence="8 9" id="KW-0472">Membrane</keyword>